<dbReference type="AlphaFoldDB" id="A0A2N5UQH3"/>
<dbReference type="EMBL" id="PGCJ01000187">
    <property type="protein sequence ID" value="PLW40011.1"/>
    <property type="molecule type" value="Genomic_DNA"/>
</dbReference>
<organism evidence="2 3">
    <name type="scientific">Puccinia coronata f. sp. avenae</name>
    <dbReference type="NCBI Taxonomy" id="200324"/>
    <lineage>
        <taxon>Eukaryota</taxon>
        <taxon>Fungi</taxon>
        <taxon>Dikarya</taxon>
        <taxon>Basidiomycota</taxon>
        <taxon>Pucciniomycotina</taxon>
        <taxon>Pucciniomycetes</taxon>
        <taxon>Pucciniales</taxon>
        <taxon>Pucciniaceae</taxon>
        <taxon>Puccinia</taxon>
    </lineage>
</organism>
<accession>A0A2N5UQH3</accession>
<evidence type="ECO:0000256" key="1">
    <source>
        <dbReference type="SAM" id="MobiDB-lite"/>
    </source>
</evidence>
<protein>
    <submittedName>
        <fullName evidence="2">Uncharacterized protein</fullName>
    </submittedName>
</protein>
<proteinExistence type="predicted"/>
<sequence length="70" mass="7093">MCCTGTFSPDINATFAVTQELVFSSCVALVNPNPGSQPPSNSVPGSQPPSNSVPGPQPPFNSGPGTQPHL</sequence>
<feature type="region of interest" description="Disordered" evidence="1">
    <location>
        <begin position="31"/>
        <end position="70"/>
    </location>
</feature>
<evidence type="ECO:0000313" key="3">
    <source>
        <dbReference type="Proteomes" id="UP000235388"/>
    </source>
</evidence>
<dbReference type="Proteomes" id="UP000235388">
    <property type="component" value="Unassembled WGS sequence"/>
</dbReference>
<feature type="compositionally biased region" description="Low complexity" evidence="1">
    <location>
        <begin position="31"/>
        <end position="54"/>
    </location>
</feature>
<name>A0A2N5UQH3_9BASI</name>
<comment type="caution">
    <text evidence="2">The sequence shown here is derived from an EMBL/GenBank/DDBJ whole genome shotgun (WGS) entry which is preliminary data.</text>
</comment>
<keyword evidence="3" id="KW-1185">Reference proteome</keyword>
<gene>
    <name evidence="2" type="ORF">PCANC_11540</name>
</gene>
<evidence type="ECO:0000313" key="2">
    <source>
        <dbReference type="EMBL" id="PLW40011.1"/>
    </source>
</evidence>
<reference evidence="2 3" key="1">
    <citation type="submission" date="2017-11" db="EMBL/GenBank/DDBJ databases">
        <title>De novo assembly and phasing of dikaryotic genomes from two isolates of Puccinia coronata f. sp. avenae, the causal agent of oat crown rust.</title>
        <authorList>
            <person name="Miller M.E."/>
            <person name="Zhang Y."/>
            <person name="Omidvar V."/>
            <person name="Sperschneider J."/>
            <person name="Schwessinger B."/>
            <person name="Raley C."/>
            <person name="Palmer J.M."/>
            <person name="Garnica D."/>
            <person name="Upadhyaya N."/>
            <person name="Rathjen J."/>
            <person name="Taylor J.M."/>
            <person name="Park R.F."/>
            <person name="Dodds P.N."/>
            <person name="Hirsch C.D."/>
            <person name="Kianian S.F."/>
            <person name="Figueroa M."/>
        </authorList>
    </citation>
    <scope>NUCLEOTIDE SEQUENCE [LARGE SCALE GENOMIC DNA]</scope>
    <source>
        <strain evidence="2">12NC29</strain>
    </source>
</reference>